<protein>
    <submittedName>
        <fullName evidence="3">AMP-binding protein</fullName>
    </submittedName>
</protein>
<dbReference type="Gene3D" id="3.30.300.30">
    <property type="match status" value="1"/>
</dbReference>
<sequence>MTWPHSASARRSVPFHPDFPAARNRRVRELADVDVVVADAALWKRDEQGWADGLPVVLLTDEDVLAAAPSGHLPPYDMDPDRPAYMLFTSGTTGRPKGIPIRHRHVLPFVEHSIARYEVGPGCRMSHTFDLTFDPSVYDLFVTWGGGAVLVVPNRSEMFSPAEYLARRELTHWFSVPSAVSVSAQLGQLPTGRTNTLRYSHFGGEQFTYGQARTWHAVAPDSLIDNSYGPSEVAVGCSTFRLPRDPSQWPSTSNDTVPIGRVFDHLESLIIEDTGELCVRGAQRFDGYLDPQDDAGRFLDHTGAGQPGPEHYFRTGDRVRIEGGQLVHLGRLDDQVKIRGVRVEPGDVETALRQLPQVHDAVVVVAGRDGVSELVACYTGSRSPDATCCAPCARPCRFTWYPAASCTWRRSRSIPMARRTGVRSGARRREPGWRTSLNPWRRRASPSSCSTARRRPAPRWPCWTVPRRAGRYLLRLRARIGLHARQSMARNGPTRTTDRRAAQPPDAPESATGGIELGTLWGPTTPFPADSSLPELFAQQVEARPNAIAVVDGEHSITYAELDERSNRLAHWLHTRGVGTEARVGVLLDRGHELVTAVLAVLKAGGADVPISPRDPRERQRDMPTDAEVSVVVTRDEVHEATADGPAHNPPVRVDSRALAYVLFTSGSTGLPKGVMVEHRSVLRLICDTDYADFGPDERIAQVADPSFDAFTFEVWGRCCTAARCV</sequence>
<evidence type="ECO:0000313" key="3">
    <source>
        <dbReference type="EMBL" id="MEJ8672684.1"/>
    </source>
</evidence>
<proteinExistence type="predicted"/>
<evidence type="ECO:0000259" key="2">
    <source>
        <dbReference type="Pfam" id="PF00501"/>
    </source>
</evidence>
<feature type="region of interest" description="Disordered" evidence="1">
    <location>
        <begin position="436"/>
        <end position="456"/>
    </location>
</feature>
<name>A0ABU8UUX1_9ACTN</name>
<feature type="region of interest" description="Disordered" evidence="1">
    <location>
        <begin position="484"/>
        <end position="524"/>
    </location>
</feature>
<dbReference type="PANTHER" id="PTHR45527">
    <property type="entry name" value="NONRIBOSOMAL PEPTIDE SYNTHETASE"/>
    <property type="match status" value="1"/>
</dbReference>
<keyword evidence="4" id="KW-1185">Reference proteome</keyword>
<feature type="domain" description="AMP-dependent synthetase/ligase" evidence="2">
    <location>
        <begin position="12"/>
        <end position="289"/>
    </location>
</feature>
<dbReference type="Proteomes" id="UP001376459">
    <property type="component" value="Unassembled WGS sequence"/>
</dbReference>
<evidence type="ECO:0000256" key="1">
    <source>
        <dbReference type="SAM" id="MobiDB-lite"/>
    </source>
</evidence>
<dbReference type="InterPro" id="IPR042099">
    <property type="entry name" value="ANL_N_sf"/>
</dbReference>
<accession>A0ABU8UUX1</accession>
<dbReference type="EMBL" id="JBBKAK010000001">
    <property type="protein sequence ID" value="MEJ8672684.1"/>
    <property type="molecule type" value="Genomic_DNA"/>
</dbReference>
<dbReference type="InterPro" id="IPR020845">
    <property type="entry name" value="AMP-binding_CS"/>
</dbReference>
<dbReference type="SUPFAM" id="SSF56801">
    <property type="entry name" value="Acetyl-CoA synthetase-like"/>
    <property type="match status" value="2"/>
</dbReference>
<dbReference type="PROSITE" id="PS00455">
    <property type="entry name" value="AMP_BINDING"/>
    <property type="match status" value="2"/>
</dbReference>
<dbReference type="Pfam" id="PF00501">
    <property type="entry name" value="AMP-binding"/>
    <property type="match status" value="2"/>
</dbReference>
<dbReference type="InterPro" id="IPR000873">
    <property type="entry name" value="AMP-dep_synth/lig_dom"/>
</dbReference>
<gene>
    <name evidence="3" type="ORF">WKI71_43185</name>
</gene>
<evidence type="ECO:0000313" key="4">
    <source>
        <dbReference type="Proteomes" id="UP001376459"/>
    </source>
</evidence>
<dbReference type="Gene3D" id="3.40.50.12780">
    <property type="entry name" value="N-terminal domain of ligase-like"/>
    <property type="match status" value="2"/>
</dbReference>
<comment type="caution">
    <text evidence="3">The sequence shown here is derived from an EMBL/GenBank/DDBJ whole genome shotgun (WGS) entry which is preliminary data.</text>
</comment>
<dbReference type="InterPro" id="IPR045851">
    <property type="entry name" value="AMP-bd_C_sf"/>
</dbReference>
<feature type="domain" description="AMP-dependent synthetase/ligase" evidence="2">
    <location>
        <begin position="537"/>
        <end position="725"/>
    </location>
</feature>
<organism evidence="3 4">
    <name type="scientific">Streptomyces machairae</name>
    <dbReference type="NCBI Taxonomy" id="3134109"/>
    <lineage>
        <taxon>Bacteria</taxon>
        <taxon>Bacillati</taxon>
        <taxon>Actinomycetota</taxon>
        <taxon>Actinomycetes</taxon>
        <taxon>Kitasatosporales</taxon>
        <taxon>Streptomycetaceae</taxon>
        <taxon>Streptomyces</taxon>
    </lineage>
</organism>
<dbReference type="PANTHER" id="PTHR45527:SF1">
    <property type="entry name" value="FATTY ACID SYNTHASE"/>
    <property type="match status" value="1"/>
</dbReference>
<reference evidence="3 4" key="1">
    <citation type="submission" date="2024-03" db="EMBL/GenBank/DDBJ databases">
        <title>Novel Streptomyces species of biotechnological and ecological value are a feature of Machair soil.</title>
        <authorList>
            <person name="Prole J.R."/>
            <person name="Goodfellow M."/>
            <person name="Allenby N."/>
            <person name="Ward A.C."/>
        </authorList>
    </citation>
    <scope>NUCLEOTIDE SEQUENCE [LARGE SCALE GENOMIC DNA]</scope>
    <source>
        <strain evidence="3 4">MS1.AVA.1</strain>
    </source>
</reference>